<keyword evidence="6 8" id="KW-0862">Zinc</keyword>
<evidence type="ECO:0000256" key="1">
    <source>
        <dbReference type="ARBA" id="ARBA00004984"/>
    </source>
</evidence>
<dbReference type="CDD" id="cd01303">
    <property type="entry name" value="GDEase"/>
    <property type="match status" value="1"/>
</dbReference>
<comment type="similarity">
    <text evidence="2 8">Belongs to the metallo-dependent hydrolases superfamily. ATZ/TRZ family.</text>
</comment>
<comment type="pathway">
    <text evidence="1 8">Purine metabolism; guanine degradation; xanthine from guanine: step 1/1.</text>
</comment>
<dbReference type="Pfam" id="PF01979">
    <property type="entry name" value="Amidohydro_1"/>
    <property type="match status" value="1"/>
</dbReference>
<dbReference type="Gene3D" id="2.30.40.10">
    <property type="entry name" value="Urease, subunit C, domain 1"/>
    <property type="match status" value="1"/>
</dbReference>
<organism evidence="10 11">
    <name type="scientific">Fluctibacter corallii</name>
    <dbReference type="NCBI Taxonomy" id="2984329"/>
    <lineage>
        <taxon>Bacteria</taxon>
        <taxon>Pseudomonadati</taxon>
        <taxon>Pseudomonadota</taxon>
        <taxon>Gammaproteobacteria</taxon>
        <taxon>Alteromonadales</taxon>
        <taxon>Alteromonadaceae</taxon>
        <taxon>Fluctibacter</taxon>
    </lineage>
</organism>
<dbReference type="EC" id="3.5.4.3" evidence="3 7"/>
<name>A0ABT3A6L1_9ALTE</name>
<reference evidence="10 11" key="1">
    <citation type="submission" date="2022-10" db="EMBL/GenBank/DDBJ databases">
        <title>Aestuariibacter sp. AA17 isolated from Montipora capitata coral fragment.</title>
        <authorList>
            <person name="Emsley S.A."/>
            <person name="Pfannmuller K.M."/>
            <person name="Loughran R.M."/>
            <person name="Shlafstein M."/>
            <person name="Papke E."/>
            <person name="Saw J.H."/>
            <person name="Ushijima B."/>
            <person name="Videau P."/>
        </authorList>
    </citation>
    <scope>NUCLEOTIDE SEQUENCE [LARGE SCALE GENOMIC DNA]</scope>
    <source>
        <strain evidence="10 11">AA17</strain>
    </source>
</reference>
<evidence type="ECO:0000259" key="9">
    <source>
        <dbReference type="Pfam" id="PF01979"/>
    </source>
</evidence>
<sequence>MTPCIYLGSILHFPSITDSPDENFAYFERGALVTRNGKVVDVGDKASITLKYPDATVVDYTGKLIVPGFIDAHLHFPQTEMIASYGEQLLEWLENYTFPTEQKFSDKSYAERIADIFLKQLYRNGTTTAMVYSTVHKEACDALFEAATAHNMMMIAGKVCMDRHCPEPLRDTPSQAQKDSDELIQRWHGKGRNLYALTPRFAPTSSPEQMAALGELAASYPDVFIQTHLSENKNEIEWVKSLYPNHIDYLDVYDHYGMVRPRAVYGHCLHLSEREWQRFNESGAVAAFCPTSNLFLGSGLFDLETAKGHNVNLALATDVGAGTSFSMLRTMGEAYKVCQLRHTKLSSLQGLYMMTMGAAASLQLTESIGNLNKGTDADFVVLDPHFDSLTQLRLEGGTSSPQDILFALSMLGDDRAVHATYVSGKEVKNQQE</sequence>
<dbReference type="InterPro" id="IPR014311">
    <property type="entry name" value="Guanine_deaminase"/>
</dbReference>
<evidence type="ECO:0000256" key="2">
    <source>
        <dbReference type="ARBA" id="ARBA00006745"/>
    </source>
</evidence>
<dbReference type="PANTHER" id="PTHR11271">
    <property type="entry name" value="GUANINE DEAMINASE"/>
    <property type="match status" value="1"/>
</dbReference>
<dbReference type="NCBIfam" id="TIGR02967">
    <property type="entry name" value="guan_deamin"/>
    <property type="match status" value="1"/>
</dbReference>
<dbReference type="GO" id="GO:0008892">
    <property type="term" value="F:guanine deaminase activity"/>
    <property type="evidence" value="ECO:0007669"/>
    <property type="project" value="UniProtKB-EC"/>
</dbReference>
<comment type="catalytic activity">
    <reaction evidence="8">
        <text>guanine + H2O + H(+) = xanthine + NH4(+)</text>
        <dbReference type="Rhea" id="RHEA:14665"/>
        <dbReference type="ChEBI" id="CHEBI:15377"/>
        <dbReference type="ChEBI" id="CHEBI:15378"/>
        <dbReference type="ChEBI" id="CHEBI:16235"/>
        <dbReference type="ChEBI" id="CHEBI:17712"/>
        <dbReference type="ChEBI" id="CHEBI:28938"/>
        <dbReference type="EC" id="3.5.4.3"/>
    </reaction>
</comment>
<comment type="caution">
    <text evidence="10">The sequence shown here is derived from an EMBL/GenBank/DDBJ whole genome shotgun (WGS) entry which is preliminary data.</text>
</comment>
<dbReference type="InterPro" id="IPR006680">
    <property type="entry name" value="Amidohydro-rel"/>
</dbReference>
<evidence type="ECO:0000256" key="8">
    <source>
        <dbReference type="RuleBase" id="RU366009"/>
    </source>
</evidence>
<keyword evidence="11" id="KW-1185">Reference proteome</keyword>
<dbReference type="InterPro" id="IPR051607">
    <property type="entry name" value="Metallo-dep_hydrolases"/>
</dbReference>
<comment type="function">
    <text evidence="8">Catalyzes the hydrolytic deamination of guanine, producing xanthine and ammonia.</text>
</comment>
<comment type="cofactor">
    <cofactor evidence="8">
        <name>Zn(2+)</name>
        <dbReference type="ChEBI" id="CHEBI:29105"/>
    </cofactor>
    <text evidence="8">Binds 1 zinc ion per subunit.</text>
</comment>
<dbReference type="InterPro" id="IPR011059">
    <property type="entry name" value="Metal-dep_hydrolase_composite"/>
</dbReference>
<evidence type="ECO:0000256" key="6">
    <source>
        <dbReference type="ARBA" id="ARBA00022833"/>
    </source>
</evidence>
<dbReference type="Proteomes" id="UP001652504">
    <property type="component" value="Unassembled WGS sequence"/>
</dbReference>
<dbReference type="SUPFAM" id="SSF51338">
    <property type="entry name" value="Composite domain of metallo-dependent hydrolases"/>
    <property type="match status" value="1"/>
</dbReference>
<evidence type="ECO:0000256" key="7">
    <source>
        <dbReference type="NCBIfam" id="TIGR02967"/>
    </source>
</evidence>
<dbReference type="PANTHER" id="PTHR11271:SF6">
    <property type="entry name" value="GUANINE DEAMINASE"/>
    <property type="match status" value="1"/>
</dbReference>
<dbReference type="EMBL" id="JAOWKX010000002">
    <property type="protein sequence ID" value="MCV2884233.1"/>
    <property type="molecule type" value="Genomic_DNA"/>
</dbReference>
<gene>
    <name evidence="10" type="primary">guaD</name>
    <name evidence="10" type="ORF">OE749_05960</name>
</gene>
<protein>
    <recommendedName>
        <fullName evidence="3 7">Guanine deaminase</fullName>
        <shortName evidence="8">Guanase</shortName>
        <ecNumber evidence="3 7">3.5.4.3</ecNumber>
    </recommendedName>
    <alternativeName>
        <fullName evidence="8">Guanine aminohydrolase</fullName>
    </alternativeName>
</protein>
<dbReference type="Gene3D" id="3.20.20.140">
    <property type="entry name" value="Metal-dependent hydrolases"/>
    <property type="match status" value="1"/>
</dbReference>
<dbReference type="InterPro" id="IPR032466">
    <property type="entry name" value="Metal_Hydrolase"/>
</dbReference>
<keyword evidence="5 8" id="KW-0378">Hydrolase</keyword>
<evidence type="ECO:0000256" key="4">
    <source>
        <dbReference type="ARBA" id="ARBA00022723"/>
    </source>
</evidence>
<dbReference type="RefSeq" id="WP_263711439.1">
    <property type="nucleotide sequence ID" value="NZ_JAOWKX010000002.1"/>
</dbReference>
<evidence type="ECO:0000313" key="11">
    <source>
        <dbReference type="Proteomes" id="UP001652504"/>
    </source>
</evidence>
<evidence type="ECO:0000256" key="3">
    <source>
        <dbReference type="ARBA" id="ARBA00012781"/>
    </source>
</evidence>
<feature type="domain" description="Amidohydrolase-related" evidence="9">
    <location>
        <begin position="65"/>
        <end position="427"/>
    </location>
</feature>
<proteinExistence type="inferred from homology"/>
<evidence type="ECO:0000256" key="5">
    <source>
        <dbReference type="ARBA" id="ARBA00022801"/>
    </source>
</evidence>
<evidence type="ECO:0000313" key="10">
    <source>
        <dbReference type="EMBL" id="MCV2884233.1"/>
    </source>
</evidence>
<dbReference type="NCBIfam" id="NF006679">
    <property type="entry name" value="PRK09228.1"/>
    <property type="match status" value="1"/>
</dbReference>
<keyword evidence="4 8" id="KW-0479">Metal-binding</keyword>
<dbReference type="SUPFAM" id="SSF51556">
    <property type="entry name" value="Metallo-dependent hydrolases"/>
    <property type="match status" value="1"/>
</dbReference>
<accession>A0ABT3A6L1</accession>